<reference evidence="2 3" key="1">
    <citation type="submission" date="2019-07" db="EMBL/GenBank/DDBJ databases">
        <title>Genomic Encyclopedia of Type Strains, Phase IV (KMG-IV): sequencing the most valuable type-strain genomes for metagenomic binning, comparative biology and taxonomic classification.</title>
        <authorList>
            <person name="Goeker M."/>
        </authorList>
    </citation>
    <scope>NUCLEOTIDE SEQUENCE [LARGE SCALE GENOMIC DNA]</scope>
    <source>
        <strain evidence="2 3">DSM 44831</strain>
    </source>
</reference>
<feature type="transmembrane region" description="Helical" evidence="1">
    <location>
        <begin position="20"/>
        <end position="43"/>
    </location>
</feature>
<accession>A0ABQ6YPF7</accession>
<keyword evidence="1" id="KW-0812">Transmembrane</keyword>
<name>A0ABQ6YPF7_9NOCA</name>
<evidence type="ECO:0000313" key="2">
    <source>
        <dbReference type="EMBL" id="KAF0847321.1"/>
    </source>
</evidence>
<evidence type="ECO:0000313" key="3">
    <source>
        <dbReference type="Proteomes" id="UP000798951"/>
    </source>
</evidence>
<proteinExistence type="predicted"/>
<dbReference type="EMBL" id="VMSD01000003">
    <property type="protein sequence ID" value="KAF0847321.1"/>
    <property type="molecule type" value="Genomic_DNA"/>
</dbReference>
<comment type="caution">
    <text evidence="2">The sequence shown here is derived from an EMBL/GenBank/DDBJ whole genome shotgun (WGS) entry which is preliminary data.</text>
</comment>
<dbReference type="Proteomes" id="UP000798951">
    <property type="component" value="Unassembled WGS sequence"/>
</dbReference>
<organism evidence="2 3">
    <name type="scientific">Nocardia caishijiensis</name>
    <dbReference type="NCBI Taxonomy" id="184756"/>
    <lineage>
        <taxon>Bacteria</taxon>
        <taxon>Bacillati</taxon>
        <taxon>Actinomycetota</taxon>
        <taxon>Actinomycetes</taxon>
        <taxon>Mycobacteriales</taxon>
        <taxon>Nocardiaceae</taxon>
        <taxon>Nocardia</taxon>
    </lineage>
</organism>
<sequence length="106" mass="11273">MLLETRARSESLGSSLMRPLRHLTFIFVGAVLVSTLAALAFAADAHPECAAIPGDVGPCGYWGRVAEYGPFIMVWGTLILAGLGAAVWLVVMAVLGLVTLLRPRDH</sequence>
<feature type="transmembrane region" description="Helical" evidence="1">
    <location>
        <begin position="72"/>
        <end position="101"/>
    </location>
</feature>
<evidence type="ECO:0000256" key="1">
    <source>
        <dbReference type="SAM" id="Phobius"/>
    </source>
</evidence>
<keyword evidence="1" id="KW-0472">Membrane</keyword>
<gene>
    <name evidence="2" type="ORF">FNL39_103219</name>
</gene>
<protein>
    <submittedName>
        <fullName evidence="2">Uncharacterized protein</fullName>
    </submittedName>
</protein>
<keyword evidence="3" id="KW-1185">Reference proteome</keyword>
<keyword evidence="1" id="KW-1133">Transmembrane helix</keyword>